<reference evidence="2 3" key="1">
    <citation type="submission" date="2014-01" db="EMBL/GenBank/DDBJ databases">
        <title>Genome sequence and analysis of Xanthomonas arboricola pv. pruni.</title>
        <authorList>
            <person name="Fujikawa T."/>
            <person name="Nakazono-Nagaoka E."/>
        </authorList>
    </citation>
    <scope>NUCLEOTIDE SEQUENCE [LARGE SCALE GENOMIC DNA]</scope>
    <source>
        <strain evidence="3">MAFF 301420</strain>
    </source>
</reference>
<dbReference type="Proteomes" id="UP000019084">
    <property type="component" value="Unassembled WGS sequence"/>
</dbReference>
<dbReference type="Gene3D" id="3.40.50.1110">
    <property type="entry name" value="SGNH hydrolase"/>
    <property type="match status" value="1"/>
</dbReference>
<sequence>MAVAIAIAATPAMAASAFDQTVFFGDSLTDSGYYNPLLPAASRAVTGKFTTNPGWVWAEYVADHYGTNAAPNGNGQTGDNYAAGAPASRPVRPACSVPRLR</sequence>
<evidence type="ECO:0000256" key="1">
    <source>
        <dbReference type="SAM" id="MobiDB-lite"/>
    </source>
</evidence>
<evidence type="ECO:0000313" key="2">
    <source>
        <dbReference type="EMBL" id="GAE56129.1"/>
    </source>
</evidence>
<proteinExistence type="predicted"/>
<dbReference type="EMBL" id="BAVC01000236">
    <property type="protein sequence ID" value="GAE56129.1"/>
    <property type="molecule type" value="Genomic_DNA"/>
</dbReference>
<comment type="caution">
    <text evidence="2">The sequence shown here is derived from an EMBL/GenBank/DDBJ whole genome shotgun (WGS) entry which is preliminary data.</text>
</comment>
<dbReference type="GO" id="GO:0016788">
    <property type="term" value="F:hydrolase activity, acting on ester bonds"/>
    <property type="evidence" value="ECO:0007669"/>
    <property type="project" value="UniProtKB-ARBA"/>
</dbReference>
<dbReference type="AlphaFoldDB" id="W4SJH5"/>
<feature type="region of interest" description="Disordered" evidence="1">
    <location>
        <begin position="71"/>
        <end position="101"/>
    </location>
</feature>
<dbReference type="InterPro" id="IPR036514">
    <property type="entry name" value="SGNH_hydro_sf"/>
</dbReference>
<name>W4SJH5_9XANT</name>
<organism evidence="2 3">
    <name type="scientific">Xanthomonas arboricola pv. pruni MAFF 301420</name>
    <dbReference type="NCBI Taxonomy" id="1418095"/>
    <lineage>
        <taxon>Bacteria</taxon>
        <taxon>Pseudomonadati</taxon>
        <taxon>Pseudomonadota</taxon>
        <taxon>Gammaproteobacteria</taxon>
        <taxon>Lysobacterales</taxon>
        <taxon>Lysobacteraceae</taxon>
        <taxon>Xanthomonas</taxon>
    </lineage>
</organism>
<accession>W4SJH5</accession>
<evidence type="ECO:0000313" key="3">
    <source>
        <dbReference type="Proteomes" id="UP000019084"/>
    </source>
</evidence>
<protein>
    <submittedName>
        <fullName evidence="2">Uncharacterized protein</fullName>
    </submittedName>
</protein>
<gene>
    <name evidence="2" type="ORF">XPR_2764</name>
</gene>